<dbReference type="AlphaFoldDB" id="A0A1V6P2X0"/>
<protein>
    <submittedName>
        <fullName evidence="2">Uncharacterized protein</fullName>
    </submittedName>
</protein>
<feature type="compositionally biased region" description="Low complexity" evidence="1">
    <location>
        <begin position="121"/>
        <end position="135"/>
    </location>
</feature>
<comment type="caution">
    <text evidence="2">The sequence shown here is derived from an EMBL/GenBank/DDBJ whole genome shotgun (WGS) entry which is preliminary data.</text>
</comment>
<dbReference type="EMBL" id="MDYM01000001">
    <property type="protein sequence ID" value="OQD71311.1"/>
    <property type="molecule type" value="Genomic_DNA"/>
</dbReference>
<feature type="compositionally biased region" description="Pro residues" evidence="1">
    <location>
        <begin position="160"/>
        <end position="174"/>
    </location>
</feature>
<keyword evidence="3" id="KW-1185">Reference proteome</keyword>
<sequence length="389" mass="42143">MRRPALAKGHMRLASCPPATSDERGHACQMDVQPMTLTPLGPDHETGMTSESATSPQRPASDTKELVSNESEATPSLTEDAGGLSQSPTSQPAPTSSPRDLPDPGLNPSESTTALKELPASHPELPSNPSESESSLGNWKPASDESPSSLEELEEGEMPSTPPSTNPAPPPPNSRPSIAPRSRDRRARASKPPPEPILGQAQHTPVQPNGRLDRKRKRASTDDKLLPVPQNVSKRLIYFCDASIRCLCGATEIVWPRSLASSEWEGKGVFHHLSVYSSPTVELFAIACTLDLAIREIDQQRATIVQNHQVFIFTDDINALRRIDGGLRYYPNGHMASQLEVIARHSNTLNQLGVHVELHLSPGHSKVPRNEAANAMSKKAQNELSVLNS</sequence>
<evidence type="ECO:0000313" key="2">
    <source>
        <dbReference type="EMBL" id="OQD71311.1"/>
    </source>
</evidence>
<dbReference type="InterPro" id="IPR012337">
    <property type="entry name" value="RNaseH-like_sf"/>
</dbReference>
<feature type="region of interest" description="Disordered" evidence="1">
    <location>
        <begin position="1"/>
        <end position="226"/>
    </location>
</feature>
<dbReference type="STRING" id="60169.A0A1V6P2X0"/>
<dbReference type="GO" id="GO:0003676">
    <property type="term" value="F:nucleic acid binding"/>
    <property type="evidence" value="ECO:0007669"/>
    <property type="project" value="InterPro"/>
</dbReference>
<feature type="compositionally biased region" description="Polar residues" evidence="1">
    <location>
        <begin position="68"/>
        <end position="77"/>
    </location>
</feature>
<dbReference type="SUPFAM" id="SSF53098">
    <property type="entry name" value="Ribonuclease H-like"/>
    <property type="match status" value="1"/>
</dbReference>
<organism evidence="2 3">
    <name type="scientific">Penicillium polonicum</name>
    <dbReference type="NCBI Taxonomy" id="60169"/>
    <lineage>
        <taxon>Eukaryota</taxon>
        <taxon>Fungi</taxon>
        <taxon>Dikarya</taxon>
        <taxon>Ascomycota</taxon>
        <taxon>Pezizomycotina</taxon>
        <taxon>Eurotiomycetes</taxon>
        <taxon>Eurotiomycetidae</taxon>
        <taxon>Eurotiales</taxon>
        <taxon>Aspergillaceae</taxon>
        <taxon>Penicillium</taxon>
    </lineage>
</organism>
<gene>
    <name evidence="2" type="ORF">PENPOL_c001G07485</name>
</gene>
<dbReference type="InterPro" id="IPR036397">
    <property type="entry name" value="RNaseH_sf"/>
</dbReference>
<feature type="compositionally biased region" description="Polar residues" evidence="1">
    <location>
        <begin position="47"/>
        <end position="60"/>
    </location>
</feature>
<proteinExistence type="predicted"/>
<evidence type="ECO:0000313" key="3">
    <source>
        <dbReference type="Proteomes" id="UP000191408"/>
    </source>
</evidence>
<dbReference type="OrthoDB" id="3548481at2759"/>
<dbReference type="Gene3D" id="3.30.420.10">
    <property type="entry name" value="Ribonuclease H-like superfamily/Ribonuclease H"/>
    <property type="match status" value="1"/>
</dbReference>
<feature type="compositionally biased region" description="Low complexity" evidence="1">
    <location>
        <begin position="85"/>
        <end position="98"/>
    </location>
</feature>
<name>A0A1V6P2X0_PENPO</name>
<dbReference type="Proteomes" id="UP000191408">
    <property type="component" value="Unassembled WGS sequence"/>
</dbReference>
<reference evidence="3" key="1">
    <citation type="journal article" date="2017" name="Nat. Microbiol.">
        <title>Global analysis of biosynthetic gene clusters reveals vast potential of secondary metabolite production in Penicillium species.</title>
        <authorList>
            <person name="Nielsen J.C."/>
            <person name="Grijseels S."/>
            <person name="Prigent S."/>
            <person name="Ji B."/>
            <person name="Dainat J."/>
            <person name="Nielsen K.F."/>
            <person name="Frisvad J.C."/>
            <person name="Workman M."/>
            <person name="Nielsen J."/>
        </authorList>
    </citation>
    <scope>NUCLEOTIDE SEQUENCE [LARGE SCALE GENOMIC DNA]</scope>
    <source>
        <strain evidence="3">IBT 4502</strain>
    </source>
</reference>
<feature type="compositionally biased region" description="Basic residues" evidence="1">
    <location>
        <begin position="1"/>
        <end position="11"/>
    </location>
</feature>
<accession>A0A1V6P2X0</accession>
<evidence type="ECO:0000256" key="1">
    <source>
        <dbReference type="SAM" id="MobiDB-lite"/>
    </source>
</evidence>